<evidence type="ECO:0000256" key="5">
    <source>
        <dbReference type="RuleBase" id="RU362118"/>
    </source>
</evidence>
<feature type="modified residue" description="N6-(pyridoxal phosphate)lysine" evidence="4">
    <location>
        <position position="202"/>
    </location>
</feature>
<dbReference type="GO" id="GO:0019346">
    <property type="term" value="P:transsulfuration"/>
    <property type="evidence" value="ECO:0007669"/>
    <property type="project" value="InterPro"/>
</dbReference>
<proteinExistence type="inferred from homology"/>
<dbReference type="InterPro" id="IPR054542">
    <property type="entry name" value="Cys_met_metab_PP"/>
</dbReference>
<dbReference type="AlphaFoldDB" id="A0A7Y0Q2E6"/>
<dbReference type="Gene3D" id="3.40.640.10">
    <property type="entry name" value="Type I PLP-dependent aspartate aminotransferase-like (Major domain)"/>
    <property type="match status" value="1"/>
</dbReference>
<dbReference type="PROSITE" id="PS00868">
    <property type="entry name" value="CYS_MET_METAB_PP"/>
    <property type="match status" value="1"/>
</dbReference>
<dbReference type="GO" id="GO:0016846">
    <property type="term" value="F:carbon-sulfur lyase activity"/>
    <property type="evidence" value="ECO:0007669"/>
    <property type="project" value="TreeGrafter"/>
</dbReference>
<dbReference type="Proteomes" id="UP000533476">
    <property type="component" value="Unassembled WGS sequence"/>
</dbReference>
<evidence type="ECO:0000256" key="3">
    <source>
        <dbReference type="ARBA" id="ARBA00022898"/>
    </source>
</evidence>
<protein>
    <submittedName>
        <fullName evidence="7">PLP-dependent transferase</fullName>
    </submittedName>
</protein>
<dbReference type="InterPro" id="IPR015421">
    <property type="entry name" value="PyrdxlP-dep_Trfase_major"/>
</dbReference>
<dbReference type="GO" id="GO:0005737">
    <property type="term" value="C:cytoplasm"/>
    <property type="evidence" value="ECO:0007669"/>
    <property type="project" value="TreeGrafter"/>
</dbReference>
<comment type="similarity">
    <text evidence="2 5">Belongs to the trans-sulfuration enzymes family.</text>
</comment>
<evidence type="ECO:0000256" key="6">
    <source>
        <dbReference type="SAM" id="MobiDB-lite"/>
    </source>
</evidence>
<dbReference type="InterPro" id="IPR015424">
    <property type="entry name" value="PyrdxlP-dep_Trfase"/>
</dbReference>
<accession>A0A7Y0Q2E6</accession>
<dbReference type="CDD" id="cd00614">
    <property type="entry name" value="CGS_like"/>
    <property type="match status" value="1"/>
</dbReference>
<dbReference type="InterPro" id="IPR015422">
    <property type="entry name" value="PyrdxlP-dep_Trfase_small"/>
</dbReference>
<comment type="cofactor">
    <cofactor evidence="1 5">
        <name>pyridoxal 5'-phosphate</name>
        <dbReference type="ChEBI" id="CHEBI:597326"/>
    </cofactor>
</comment>
<dbReference type="PANTHER" id="PTHR11808">
    <property type="entry name" value="TRANS-SULFURATION ENZYME FAMILY MEMBER"/>
    <property type="match status" value="1"/>
</dbReference>
<dbReference type="SUPFAM" id="SSF53383">
    <property type="entry name" value="PLP-dependent transferases"/>
    <property type="match status" value="1"/>
</dbReference>
<dbReference type="PIRSF" id="PIRSF001434">
    <property type="entry name" value="CGS"/>
    <property type="match status" value="1"/>
</dbReference>
<keyword evidence="8" id="KW-1185">Reference proteome</keyword>
<evidence type="ECO:0000313" key="8">
    <source>
        <dbReference type="Proteomes" id="UP000533476"/>
    </source>
</evidence>
<keyword evidence="3 4" id="KW-0663">Pyridoxal phosphate</keyword>
<dbReference type="InterPro" id="IPR000277">
    <property type="entry name" value="Cys/Met-Metab_PyrdxlP-dep_enz"/>
</dbReference>
<gene>
    <name evidence="7" type="ORF">HIJ39_12285</name>
</gene>
<evidence type="ECO:0000256" key="2">
    <source>
        <dbReference type="ARBA" id="ARBA00009077"/>
    </source>
</evidence>
<organism evidence="7 8">
    <name type="scientific">Sulfobacillus harzensis</name>
    <dbReference type="NCBI Taxonomy" id="2729629"/>
    <lineage>
        <taxon>Bacteria</taxon>
        <taxon>Bacillati</taxon>
        <taxon>Bacillota</taxon>
        <taxon>Clostridia</taxon>
        <taxon>Eubacteriales</taxon>
        <taxon>Clostridiales Family XVII. Incertae Sedis</taxon>
        <taxon>Sulfobacillus</taxon>
    </lineage>
</organism>
<comment type="caution">
    <text evidence="7">The sequence shown here is derived from an EMBL/GenBank/DDBJ whole genome shotgun (WGS) entry which is preliminary data.</text>
</comment>
<reference evidence="7 8" key="1">
    <citation type="submission" date="2020-04" db="EMBL/GenBank/DDBJ databases">
        <authorList>
            <person name="Zhang R."/>
            <person name="Schippers A."/>
        </authorList>
    </citation>
    <scope>NUCLEOTIDE SEQUENCE [LARGE SCALE GENOMIC DNA]</scope>
    <source>
        <strain evidence="7 8">DSM 109850</strain>
    </source>
</reference>
<dbReference type="FunFam" id="3.40.640.10:FF:000009">
    <property type="entry name" value="Cystathionine gamma-synthase homolog"/>
    <property type="match status" value="1"/>
</dbReference>
<keyword evidence="7" id="KW-0808">Transferase</keyword>
<evidence type="ECO:0000256" key="1">
    <source>
        <dbReference type="ARBA" id="ARBA00001933"/>
    </source>
</evidence>
<name>A0A7Y0Q2E6_9FIRM</name>
<evidence type="ECO:0000313" key="7">
    <source>
        <dbReference type="EMBL" id="NMP23118.1"/>
    </source>
</evidence>
<dbReference type="EMBL" id="JABBVZ010000040">
    <property type="protein sequence ID" value="NMP23118.1"/>
    <property type="molecule type" value="Genomic_DNA"/>
</dbReference>
<feature type="region of interest" description="Disordered" evidence="6">
    <location>
        <begin position="1"/>
        <end position="21"/>
    </location>
</feature>
<dbReference type="Gene3D" id="3.90.1150.10">
    <property type="entry name" value="Aspartate Aminotransferase, domain 1"/>
    <property type="match status" value="1"/>
</dbReference>
<dbReference type="GO" id="GO:0030170">
    <property type="term" value="F:pyridoxal phosphate binding"/>
    <property type="evidence" value="ECO:0007669"/>
    <property type="project" value="InterPro"/>
</dbReference>
<dbReference type="GO" id="GO:0016740">
    <property type="term" value="F:transferase activity"/>
    <property type="evidence" value="ECO:0007669"/>
    <property type="project" value="UniProtKB-KW"/>
</dbReference>
<evidence type="ECO:0000256" key="4">
    <source>
        <dbReference type="PIRSR" id="PIRSR001434-2"/>
    </source>
</evidence>
<dbReference type="Pfam" id="PF01053">
    <property type="entry name" value="Cys_Met_Meta_PP"/>
    <property type="match status" value="1"/>
</dbReference>
<sequence>MALPQEPGFNTRAIHVGQDPDPITGATVPPLYLTSTFTQPELGRHLGYEYGRNDNPTRQSLEEALASLEQGQGAVAYASGMAASDAVLRLLSPGGRVLAAEDLYGGVYRLLERVYRGQGILTEYVDPADLDALASAIQRYQPQMLWLESPSNPLLKVFDIAQAAKLAHHHGTLLVVDNTFASPYNQNPLALGADLVVHSTTKYIGGHSDVIGGAVVARDETLLERLRFLRNTAGATLGPFEAWLTLRGLKTLGVRMERHAANAARIQAFLQRHPRVERVYYPADAGALASQQMRTMGGMVSFVLKPTGSQDPMVAVKRVMDSFRVFSLAESLGGVESLAGHPSTMTHAAVPNDERRRRGIVDTLIRLSVGIEDVEDLVADLDLALNEANPS</sequence>